<name>X0Y392_9ZZZZ</name>
<gene>
    <name evidence="1" type="ORF">S01H1_80800</name>
</gene>
<evidence type="ECO:0000313" key="1">
    <source>
        <dbReference type="EMBL" id="GAG50180.1"/>
    </source>
</evidence>
<reference evidence="1" key="1">
    <citation type="journal article" date="2014" name="Front. Microbiol.">
        <title>High frequency of phylogenetically diverse reductive dehalogenase-homologous genes in deep subseafloor sedimentary metagenomes.</title>
        <authorList>
            <person name="Kawai M."/>
            <person name="Futagami T."/>
            <person name="Toyoda A."/>
            <person name="Takaki Y."/>
            <person name="Nishi S."/>
            <person name="Hori S."/>
            <person name="Arai W."/>
            <person name="Tsubouchi T."/>
            <person name="Morono Y."/>
            <person name="Uchiyama I."/>
            <person name="Ito T."/>
            <person name="Fujiyama A."/>
            <person name="Inagaki F."/>
            <person name="Takami H."/>
        </authorList>
    </citation>
    <scope>NUCLEOTIDE SEQUENCE</scope>
    <source>
        <strain evidence="1">Expedition CK06-06</strain>
    </source>
</reference>
<proteinExistence type="predicted"/>
<sequence length="46" mass="4980">MSNLQAFSASPLQAFIKSPLQARTGPVYEAAPEFNFGRFNFEQGGG</sequence>
<organism evidence="1">
    <name type="scientific">marine sediment metagenome</name>
    <dbReference type="NCBI Taxonomy" id="412755"/>
    <lineage>
        <taxon>unclassified sequences</taxon>
        <taxon>metagenomes</taxon>
        <taxon>ecological metagenomes</taxon>
    </lineage>
</organism>
<protein>
    <submittedName>
        <fullName evidence="1">Uncharacterized protein</fullName>
    </submittedName>
</protein>
<accession>X0Y392</accession>
<feature type="non-terminal residue" evidence="1">
    <location>
        <position position="46"/>
    </location>
</feature>
<dbReference type="EMBL" id="BARS01054601">
    <property type="protein sequence ID" value="GAG50180.1"/>
    <property type="molecule type" value="Genomic_DNA"/>
</dbReference>
<comment type="caution">
    <text evidence="1">The sequence shown here is derived from an EMBL/GenBank/DDBJ whole genome shotgun (WGS) entry which is preliminary data.</text>
</comment>
<dbReference type="AlphaFoldDB" id="X0Y392"/>